<feature type="domain" description="Reverse transcriptase" evidence="2">
    <location>
        <begin position="61"/>
        <end position="322"/>
    </location>
</feature>
<dbReference type="InterPro" id="IPR043502">
    <property type="entry name" value="DNA/RNA_pol_sf"/>
</dbReference>
<evidence type="ECO:0000256" key="1">
    <source>
        <dbReference type="SAM" id="MobiDB-lite"/>
    </source>
</evidence>
<sequence length="632" mass="70612">MEASIETSVTLDCFTAVDQAEITSIITSSKSSTCLLDPIPTRLFKETFPLINDPILTMINASLETGYVPQSFKYAVVKPLLKKPSLDPSILANYRPISNLPFISKILERVVVKQLYCHLQDNSHFEDFQSGFRPHHSTETALVRVSNDLLLASEKGLLSILVLLDLSAAFDTIDHGILLHRLEQDIGIRGSALQWFKSYLSDRYQFVNVNGHSSQCTRVNYGVPQGSVLGPILFTLYMLPLGNIIRKHSINFHCYADDTQLYLVNGVYLYSAFLPTRTKRFTVTDPFTQSHTHSHTQSHTGGRSAAKHRRPPTTRGKVGFSVLPKDTSTHGRARRESNLQPYDHGTTALPLHHGRPDLSMKPDQNDQIEKLNACISDIKTWMTINYLLLNPEKTEVIILGPKNLRDALSAQIVSLDGISIAPNSTVRNLGVLLDQDLSFKAHISQACRTAFFHLRNIAKIRNILSKSDAEKLIHAFVTSRLDYCNSLLAACPKSSLRSLQLVQNAAARLLAGTSRRDHITPVLVSLHWLPVDSRIKFKILLLTYKALHGMAPSYIKDLIVPYHPMRTLRSQNAGLLVVPRISKSTVGGRAFSHQAPVLWNKLPAHIREADSVSTFKARLKTFLFGQAYCQTS</sequence>
<dbReference type="AlphaFoldDB" id="A0A3B3IEM0"/>
<dbReference type="SUPFAM" id="SSF56672">
    <property type="entry name" value="DNA/RNA polymerases"/>
    <property type="match status" value="1"/>
</dbReference>
<evidence type="ECO:0000313" key="4">
    <source>
        <dbReference type="Proteomes" id="UP000001038"/>
    </source>
</evidence>
<name>A0A3B3IEM0_ORYLA</name>
<dbReference type="PANTHER" id="PTHR33332">
    <property type="entry name" value="REVERSE TRANSCRIPTASE DOMAIN-CONTAINING PROTEIN"/>
    <property type="match status" value="1"/>
</dbReference>
<proteinExistence type="predicted"/>
<keyword evidence="4" id="KW-1185">Reference proteome</keyword>
<reference evidence="3" key="2">
    <citation type="submission" date="2025-08" db="UniProtKB">
        <authorList>
            <consortium name="Ensembl"/>
        </authorList>
    </citation>
    <scope>IDENTIFICATION</scope>
    <source>
        <strain evidence="3">Hd-rR</strain>
    </source>
</reference>
<evidence type="ECO:0000259" key="2">
    <source>
        <dbReference type="PROSITE" id="PS50878"/>
    </source>
</evidence>
<dbReference type="CDD" id="cd01650">
    <property type="entry name" value="RT_nLTR_like"/>
    <property type="match status" value="1"/>
</dbReference>
<feature type="compositionally biased region" description="Low complexity" evidence="1">
    <location>
        <begin position="288"/>
        <end position="300"/>
    </location>
</feature>
<evidence type="ECO:0000313" key="3">
    <source>
        <dbReference type="Ensembl" id="ENSORLP00000042187.1"/>
    </source>
</evidence>
<dbReference type="InterPro" id="IPR000477">
    <property type="entry name" value="RT_dom"/>
</dbReference>
<dbReference type="Bgee" id="ENSORLG00000029851">
    <property type="expression patterns" value="Expressed in animal zygote and 10 other cell types or tissues"/>
</dbReference>
<dbReference type="InParanoid" id="A0A3B3IEM0"/>
<protein>
    <recommendedName>
        <fullName evidence="2">Reverse transcriptase domain-containing protein</fullName>
    </recommendedName>
</protein>
<dbReference type="Ensembl" id="ENSORLT00000030156.1">
    <property type="protein sequence ID" value="ENSORLP00000042187.1"/>
    <property type="gene ID" value="ENSORLG00000029851.1"/>
</dbReference>
<organism evidence="3 4">
    <name type="scientific">Oryzias latipes</name>
    <name type="common">Japanese rice fish</name>
    <name type="synonym">Japanese killifish</name>
    <dbReference type="NCBI Taxonomy" id="8090"/>
    <lineage>
        <taxon>Eukaryota</taxon>
        <taxon>Metazoa</taxon>
        <taxon>Chordata</taxon>
        <taxon>Craniata</taxon>
        <taxon>Vertebrata</taxon>
        <taxon>Euteleostomi</taxon>
        <taxon>Actinopterygii</taxon>
        <taxon>Neopterygii</taxon>
        <taxon>Teleostei</taxon>
        <taxon>Neoteleostei</taxon>
        <taxon>Acanthomorphata</taxon>
        <taxon>Ovalentaria</taxon>
        <taxon>Atherinomorphae</taxon>
        <taxon>Beloniformes</taxon>
        <taxon>Adrianichthyidae</taxon>
        <taxon>Oryziinae</taxon>
        <taxon>Oryzias</taxon>
    </lineage>
</organism>
<reference evidence="3" key="3">
    <citation type="submission" date="2025-09" db="UniProtKB">
        <authorList>
            <consortium name="Ensembl"/>
        </authorList>
    </citation>
    <scope>IDENTIFICATION</scope>
    <source>
        <strain evidence="3">Hd-rR</strain>
    </source>
</reference>
<dbReference type="GeneTree" id="ENSGT00980000198573"/>
<accession>A0A3B3IEM0</accession>
<dbReference type="PROSITE" id="PS50878">
    <property type="entry name" value="RT_POL"/>
    <property type="match status" value="1"/>
</dbReference>
<dbReference type="Pfam" id="PF00078">
    <property type="entry name" value="RVT_1"/>
    <property type="match status" value="1"/>
</dbReference>
<reference evidence="3 4" key="1">
    <citation type="journal article" date="2007" name="Nature">
        <title>The medaka draft genome and insights into vertebrate genome evolution.</title>
        <authorList>
            <person name="Kasahara M."/>
            <person name="Naruse K."/>
            <person name="Sasaki S."/>
            <person name="Nakatani Y."/>
            <person name="Qu W."/>
            <person name="Ahsan B."/>
            <person name="Yamada T."/>
            <person name="Nagayasu Y."/>
            <person name="Doi K."/>
            <person name="Kasai Y."/>
            <person name="Jindo T."/>
            <person name="Kobayashi D."/>
            <person name="Shimada A."/>
            <person name="Toyoda A."/>
            <person name="Kuroki Y."/>
            <person name="Fujiyama A."/>
            <person name="Sasaki T."/>
            <person name="Shimizu A."/>
            <person name="Asakawa S."/>
            <person name="Shimizu N."/>
            <person name="Hashimoto S."/>
            <person name="Yang J."/>
            <person name="Lee Y."/>
            <person name="Matsushima K."/>
            <person name="Sugano S."/>
            <person name="Sakaizumi M."/>
            <person name="Narita T."/>
            <person name="Ohishi K."/>
            <person name="Haga S."/>
            <person name="Ohta F."/>
            <person name="Nomoto H."/>
            <person name="Nogata K."/>
            <person name="Morishita T."/>
            <person name="Endo T."/>
            <person name="Shin-I T."/>
            <person name="Takeda H."/>
            <person name="Morishita S."/>
            <person name="Kohara Y."/>
        </authorList>
    </citation>
    <scope>NUCLEOTIDE SEQUENCE [LARGE SCALE GENOMIC DNA]</scope>
    <source>
        <strain evidence="3 4">Hd-rR</strain>
    </source>
</reference>
<dbReference type="Proteomes" id="UP000001038">
    <property type="component" value="Chromosome 22"/>
</dbReference>
<feature type="region of interest" description="Disordered" evidence="1">
    <location>
        <begin position="287"/>
        <end position="358"/>
    </location>
</feature>